<reference evidence="7" key="1">
    <citation type="journal article" date="2014" name="Int. J. Syst. Evol. Microbiol.">
        <title>Complete genome sequence of Corynebacterium casei LMG S-19264T (=DSM 44701T), isolated from a smear-ripened cheese.</title>
        <authorList>
            <consortium name="US DOE Joint Genome Institute (JGI-PGF)"/>
            <person name="Walter F."/>
            <person name="Albersmeier A."/>
            <person name="Kalinowski J."/>
            <person name="Ruckert C."/>
        </authorList>
    </citation>
    <scope>NUCLEOTIDE SEQUENCE</scope>
    <source>
        <strain evidence="7">NBRC 101628</strain>
    </source>
</reference>
<dbReference type="RefSeq" id="WP_169902982.1">
    <property type="nucleotide sequence ID" value="NZ_BSNC01000012.1"/>
</dbReference>
<protein>
    <submittedName>
        <fullName evidence="7">Smf-dependent flagellar motor protein MotY</fullName>
    </submittedName>
</protein>
<evidence type="ECO:0000259" key="6">
    <source>
        <dbReference type="PROSITE" id="PS51123"/>
    </source>
</evidence>
<dbReference type="Pfam" id="PF18393">
    <property type="entry name" value="MotY_N"/>
    <property type="match status" value="1"/>
</dbReference>
<evidence type="ECO:0000256" key="2">
    <source>
        <dbReference type="ARBA" id="ARBA00023136"/>
    </source>
</evidence>
<feature type="chain" id="PRO_5041394320" evidence="5">
    <location>
        <begin position="20"/>
        <end position="287"/>
    </location>
</feature>
<evidence type="ECO:0000256" key="3">
    <source>
        <dbReference type="ARBA" id="ARBA00023237"/>
    </source>
</evidence>
<keyword evidence="7" id="KW-0969">Cilium</keyword>
<dbReference type="AlphaFoldDB" id="A0AA37RYV2"/>
<evidence type="ECO:0000313" key="7">
    <source>
        <dbReference type="EMBL" id="GLP97971.1"/>
    </source>
</evidence>
<keyword evidence="5" id="KW-0732">Signal</keyword>
<feature type="signal peptide" evidence="5">
    <location>
        <begin position="1"/>
        <end position="19"/>
    </location>
</feature>
<dbReference type="SUPFAM" id="SSF103088">
    <property type="entry name" value="OmpA-like"/>
    <property type="match status" value="1"/>
</dbReference>
<reference evidence="7" key="2">
    <citation type="submission" date="2023-01" db="EMBL/GenBank/DDBJ databases">
        <title>Draft genome sequence of Paraferrimonas sedimenticola strain NBRC 101628.</title>
        <authorList>
            <person name="Sun Q."/>
            <person name="Mori K."/>
        </authorList>
    </citation>
    <scope>NUCLEOTIDE SEQUENCE</scope>
    <source>
        <strain evidence="7">NBRC 101628</strain>
    </source>
</reference>
<dbReference type="PANTHER" id="PTHR30329:SF21">
    <property type="entry name" value="LIPOPROTEIN YIAD-RELATED"/>
    <property type="match status" value="1"/>
</dbReference>
<dbReference type="PANTHER" id="PTHR30329">
    <property type="entry name" value="STATOR ELEMENT OF FLAGELLAR MOTOR COMPLEX"/>
    <property type="match status" value="1"/>
</dbReference>
<sequence>MRRFLVSLCCGLISLSATAELRHYRATLDDSSWQLTRSSRLGCELRHPIPAFGDAVFQAHSGKDHNLLFTLDMQIKPDKVTQAQLVSNAPPWRPGVPSRPIAQLTYHKYFNGEVPKNAAWAMLNELERGMQPTFYYQDWFSQQDQVAVGLSSVRFSQAFADFKQCVANLLPYDFEDIAYTILTYESGGEQLTPASKKQLMRLQEYVMHDPNLELVLVDGYTDSFGSRQSNLKLSQQRANSIKALLVQSGIRQERILTTGHGEKRHVAANNIERERAKNRRVVVRINR</sequence>
<feature type="domain" description="OmpA-like" evidence="6">
    <location>
        <begin position="172"/>
        <end position="287"/>
    </location>
</feature>
<name>A0AA37RYV2_9GAMM</name>
<evidence type="ECO:0000256" key="4">
    <source>
        <dbReference type="PROSITE-ProRule" id="PRU00473"/>
    </source>
</evidence>
<keyword evidence="7" id="KW-0282">Flagellum</keyword>
<dbReference type="InterPro" id="IPR041544">
    <property type="entry name" value="MotY_N"/>
</dbReference>
<keyword evidence="7" id="KW-0966">Cell projection</keyword>
<dbReference type="InterPro" id="IPR050330">
    <property type="entry name" value="Bact_OuterMem_StrucFunc"/>
</dbReference>
<gene>
    <name evidence="7" type="primary">motY</name>
    <name evidence="7" type="ORF">GCM10007895_32780</name>
</gene>
<dbReference type="Gene3D" id="3.30.1330.60">
    <property type="entry name" value="OmpA-like domain"/>
    <property type="match status" value="1"/>
</dbReference>
<dbReference type="GO" id="GO:0009279">
    <property type="term" value="C:cell outer membrane"/>
    <property type="evidence" value="ECO:0007669"/>
    <property type="project" value="UniProtKB-SubCell"/>
</dbReference>
<dbReference type="EMBL" id="BSNC01000012">
    <property type="protein sequence ID" value="GLP97971.1"/>
    <property type="molecule type" value="Genomic_DNA"/>
</dbReference>
<evidence type="ECO:0000313" key="8">
    <source>
        <dbReference type="Proteomes" id="UP001161422"/>
    </source>
</evidence>
<dbReference type="InterPro" id="IPR006664">
    <property type="entry name" value="OMP_bac"/>
</dbReference>
<comment type="caution">
    <text evidence="7">The sequence shown here is derived from an EMBL/GenBank/DDBJ whole genome shotgun (WGS) entry which is preliminary data.</text>
</comment>
<keyword evidence="3" id="KW-0998">Cell outer membrane</keyword>
<dbReference type="PRINTS" id="PR01023">
    <property type="entry name" value="NAFLGMOTY"/>
</dbReference>
<keyword evidence="2 4" id="KW-0472">Membrane</keyword>
<dbReference type="Proteomes" id="UP001161422">
    <property type="component" value="Unassembled WGS sequence"/>
</dbReference>
<dbReference type="Gene3D" id="2.60.40.2540">
    <property type="match status" value="1"/>
</dbReference>
<evidence type="ECO:0000256" key="5">
    <source>
        <dbReference type="SAM" id="SignalP"/>
    </source>
</evidence>
<dbReference type="CDD" id="cd07185">
    <property type="entry name" value="OmpA_C-like"/>
    <property type="match status" value="1"/>
</dbReference>
<organism evidence="7 8">
    <name type="scientific">Paraferrimonas sedimenticola</name>
    <dbReference type="NCBI Taxonomy" id="375674"/>
    <lineage>
        <taxon>Bacteria</taxon>
        <taxon>Pseudomonadati</taxon>
        <taxon>Pseudomonadota</taxon>
        <taxon>Gammaproteobacteria</taxon>
        <taxon>Alteromonadales</taxon>
        <taxon>Ferrimonadaceae</taxon>
        <taxon>Paraferrimonas</taxon>
    </lineage>
</organism>
<comment type="subcellular location">
    <subcellularLocation>
        <location evidence="1">Cell outer membrane</location>
    </subcellularLocation>
</comment>
<dbReference type="InterPro" id="IPR036737">
    <property type="entry name" value="OmpA-like_sf"/>
</dbReference>
<keyword evidence="8" id="KW-1185">Reference proteome</keyword>
<accession>A0AA37RYV2</accession>
<dbReference type="InterPro" id="IPR006665">
    <property type="entry name" value="OmpA-like"/>
</dbReference>
<evidence type="ECO:0000256" key="1">
    <source>
        <dbReference type="ARBA" id="ARBA00004442"/>
    </source>
</evidence>
<proteinExistence type="predicted"/>
<dbReference type="PROSITE" id="PS51123">
    <property type="entry name" value="OMPA_2"/>
    <property type="match status" value="1"/>
</dbReference>
<dbReference type="PRINTS" id="PR01021">
    <property type="entry name" value="OMPADOMAIN"/>
</dbReference>
<dbReference type="Pfam" id="PF00691">
    <property type="entry name" value="OmpA"/>
    <property type="match status" value="1"/>
</dbReference>